<proteinExistence type="predicted"/>
<keyword evidence="1" id="KW-1133">Transmembrane helix</keyword>
<gene>
    <name evidence="2" type="ORF">ATE48_11435</name>
</gene>
<evidence type="ECO:0000313" key="2">
    <source>
        <dbReference type="EMBL" id="ANP46485.1"/>
    </source>
</evidence>
<dbReference type="InParanoid" id="A0A1B1AIW1"/>
<feature type="transmembrane region" description="Helical" evidence="1">
    <location>
        <begin position="52"/>
        <end position="70"/>
    </location>
</feature>
<keyword evidence="1" id="KW-0472">Membrane</keyword>
<name>A0A1B1AIW1_9PROT</name>
<reference evidence="2 3" key="1">
    <citation type="submission" date="2015-11" db="EMBL/GenBank/DDBJ databases">
        <title>Whole-Genome Sequence of Candidatus Oderbacter manganicum from the National Park Lower Oder Valley, Germany.</title>
        <authorList>
            <person name="Braun B."/>
            <person name="Liere K."/>
            <person name="Szewzyk U."/>
        </authorList>
    </citation>
    <scope>NUCLEOTIDE SEQUENCE [LARGE SCALE GENOMIC DNA]</scope>
    <source>
        <strain evidence="2 3">OTSz_A_272</strain>
    </source>
</reference>
<feature type="transmembrane region" description="Helical" evidence="1">
    <location>
        <begin position="82"/>
        <end position="104"/>
    </location>
</feature>
<dbReference type="EMBL" id="CP013244">
    <property type="protein sequence ID" value="ANP46485.1"/>
    <property type="molecule type" value="Genomic_DNA"/>
</dbReference>
<dbReference type="STRING" id="1759059.ATE48_11435"/>
<feature type="transmembrane region" description="Helical" evidence="1">
    <location>
        <begin position="155"/>
        <end position="174"/>
    </location>
</feature>
<protein>
    <submittedName>
        <fullName evidence="2">Uncharacterized protein</fullName>
    </submittedName>
</protein>
<dbReference type="Proteomes" id="UP000092498">
    <property type="component" value="Chromosome"/>
</dbReference>
<accession>A0A1B1AIW1</accession>
<feature type="transmembrane region" description="Helical" evidence="1">
    <location>
        <begin position="116"/>
        <end position="135"/>
    </location>
</feature>
<evidence type="ECO:0000313" key="3">
    <source>
        <dbReference type="Proteomes" id="UP000092498"/>
    </source>
</evidence>
<sequence>MAYAGHALRHDAFAPKHDPIAANTRLIRRIDALPLSREGNPMTEAQAAATRFCARVIGPYYIVMAITLLTRQHTFELLLPTFMQNAPLVLTAGAFTLIAGLVLFTGHHHWSSPAAIAVSLTGILAALKGASLMAAPEFGAQLTAITIRAPLLLQGAAVLLLLFGAWLSFVGWFAKRSA</sequence>
<evidence type="ECO:0000256" key="1">
    <source>
        <dbReference type="SAM" id="Phobius"/>
    </source>
</evidence>
<organism evidence="2 3">
    <name type="scientific">Candidatus Viadribacter manganicus</name>
    <dbReference type="NCBI Taxonomy" id="1759059"/>
    <lineage>
        <taxon>Bacteria</taxon>
        <taxon>Pseudomonadati</taxon>
        <taxon>Pseudomonadota</taxon>
        <taxon>Alphaproteobacteria</taxon>
        <taxon>Hyphomonadales</taxon>
        <taxon>Hyphomonadaceae</taxon>
        <taxon>Candidatus Viadribacter</taxon>
    </lineage>
</organism>
<keyword evidence="1" id="KW-0812">Transmembrane</keyword>
<keyword evidence="3" id="KW-1185">Reference proteome</keyword>
<dbReference type="KEGG" id="cbot:ATE48_11435"/>
<dbReference type="AlphaFoldDB" id="A0A1B1AIW1"/>